<reference evidence="2 3" key="1">
    <citation type="submission" date="2022-10" db="EMBL/GenBank/DDBJ databases">
        <title>Chitinophaga nivalis PC15 sp. nov., isolated from Pyeongchang county, South Korea.</title>
        <authorList>
            <person name="Trinh H.N."/>
        </authorList>
    </citation>
    <scope>NUCLEOTIDE SEQUENCE [LARGE SCALE GENOMIC DNA]</scope>
    <source>
        <strain evidence="2 3">PC14</strain>
    </source>
</reference>
<evidence type="ECO:0008006" key="4">
    <source>
        <dbReference type="Google" id="ProtNLM"/>
    </source>
</evidence>
<protein>
    <recommendedName>
        <fullName evidence="4">DNA primase</fullName>
    </recommendedName>
</protein>
<organism evidence="2 3">
    <name type="scientific">Chitinophaga nivalis</name>
    <dbReference type="NCBI Taxonomy" id="2991709"/>
    <lineage>
        <taxon>Bacteria</taxon>
        <taxon>Pseudomonadati</taxon>
        <taxon>Bacteroidota</taxon>
        <taxon>Chitinophagia</taxon>
        <taxon>Chitinophagales</taxon>
        <taxon>Chitinophagaceae</taxon>
        <taxon>Chitinophaga</taxon>
    </lineage>
</organism>
<feature type="compositionally biased region" description="Basic and acidic residues" evidence="1">
    <location>
        <begin position="76"/>
        <end position="85"/>
    </location>
</feature>
<sequence length="85" mass="9614">MEKQTLAPYAVGTALESDMPITKAGNIYTYTALFTDGPEDEEEEEEEEDEDDFDLDEPDEDDFTDEDEEEEEVTDEDKAGGDDAY</sequence>
<evidence type="ECO:0000313" key="2">
    <source>
        <dbReference type="EMBL" id="MCW3482986.1"/>
    </source>
</evidence>
<accession>A0ABT3IGC1</accession>
<feature type="compositionally biased region" description="Acidic residues" evidence="1">
    <location>
        <begin position="37"/>
        <end position="75"/>
    </location>
</feature>
<comment type="caution">
    <text evidence="2">The sequence shown here is derived from an EMBL/GenBank/DDBJ whole genome shotgun (WGS) entry which is preliminary data.</text>
</comment>
<evidence type="ECO:0000313" key="3">
    <source>
        <dbReference type="Proteomes" id="UP001207742"/>
    </source>
</evidence>
<dbReference type="EMBL" id="JAPDNS010000001">
    <property type="protein sequence ID" value="MCW3482986.1"/>
    <property type="molecule type" value="Genomic_DNA"/>
</dbReference>
<name>A0ABT3IGC1_9BACT</name>
<feature type="region of interest" description="Disordered" evidence="1">
    <location>
        <begin position="35"/>
        <end position="85"/>
    </location>
</feature>
<gene>
    <name evidence="2" type="ORF">OL497_03740</name>
</gene>
<dbReference type="Proteomes" id="UP001207742">
    <property type="component" value="Unassembled WGS sequence"/>
</dbReference>
<dbReference type="RefSeq" id="WP_264727859.1">
    <property type="nucleotide sequence ID" value="NZ_JAPDNR010000001.1"/>
</dbReference>
<keyword evidence="3" id="KW-1185">Reference proteome</keyword>
<evidence type="ECO:0000256" key="1">
    <source>
        <dbReference type="SAM" id="MobiDB-lite"/>
    </source>
</evidence>
<proteinExistence type="predicted"/>